<dbReference type="Gene3D" id="1.20.120.1810">
    <property type="match status" value="1"/>
</dbReference>
<dbReference type="InterPro" id="IPR013325">
    <property type="entry name" value="RNA_pol_sigma_r2"/>
</dbReference>
<comment type="function">
    <text evidence="5">Sigma factors are initiation factors that promote the attachment of RNA polymerase to specific initiation sites and are then released.</text>
</comment>
<keyword evidence="3 5" id="KW-0238">DNA-binding</keyword>
<dbReference type="InterPro" id="IPR007630">
    <property type="entry name" value="RNA_pol_sigma70_r4"/>
</dbReference>
<protein>
    <recommendedName>
        <fullName evidence="5">RNA polymerase sigma factor</fullName>
    </recommendedName>
</protein>
<dbReference type="NCBIfam" id="TIGR02937">
    <property type="entry name" value="sigma70-ECF"/>
    <property type="match status" value="1"/>
</dbReference>
<keyword evidence="4 5" id="KW-0804">Transcription</keyword>
<dbReference type="PANTHER" id="PTHR30603:SF47">
    <property type="entry name" value="RNA POLYMERASE SIGMA FACTOR SIGD, CHLOROPLASTIC"/>
    <property type="match status" value="1"/>
</dbReference>
<keyword evidence="1 5" id="KW-0805">Transcription regulation</keyword>
<evidence type="ECO:0000259" key="7">
    <source>
        <dbReference type="PROSITE" id="PS00716"/>
    </source>
</evidence>
<dbReference type="SUPFAM" id="SSF88659">
    <property type="entry name" value="Sigma3 and sigma4 domains of RNA polymerase sigma factors"/>
    <property type="match status" value="2"/>
</dbReference>
<dbReference type="Pfam" id="PF04542">
    <property type="entry name" value="Sigma70_r2"/>
    <property type="match status" value="1"/>
</dbReference>
<dbReference type="PRINTS" id="PR00046">
    <property type="entry name" value="SIGMA70FCT"/>
</dbReference>
<dbReference type="RefSeq" id="WP_407326454.1">
    <property type="nucleotide sequence ID" value="NZ_CP136865.1"/>
</dbReference>
<reference evidence="8 9" key="1">
    <citation type="submission" date="2023-10" db="EMBL/GenBank/DDBJ databases">
        <title>Two novel species belonging to the OM43/NOR5 clade.</title>
        <authorList>
            <person name="Park M."/>
        </authorList>
    </citation>
    <scope>NUCLEOTIDE SEQUENCE [LARGE SCALE GENOMIC DNA]</scope>
    <source>
        <strain evidence="8 9">IMCC45268</strain>
    </source>
</reference>
<dbReference type="Proteomes" id="UP001626549">
    <property type="component" value="Chromosome"/>
</dbReference>
<evidence type="ECO:0000259" key="6">
    <source>
        <dbReference type="PROSITE" id="PS00715"/>
    </source>
</evidence>
<evidence type="ECO:0000256" key="3">
    <source>
        <dbReference type="ARBA" id="ARBA00023125"/>
    </source>
</evidence>
<dbReference type="InterPro" id="IPR036388">
    <property type="entry name" value="WH-like_DNA-bd_sf"/>
</dbReference>
<dbReference type="InterPro" id="IPR007627">
    <property type="entry name" value="RNA_pol_sigma70_r2"/>
</dbReference>
<evidence type="ECO:0000256" key="2">
    <source>
        <dbReference type="ARBA" id="ARBA00023082"/>
    </source>
</evidence>
<dbReference type="InterPro" id="IPR013324">
    <property type="entry name" value="RNA_pol_sigma_r3/r4-like"/>
</dbReference>
<gene>
    <name evidence="8" type="ORF">R0137_10925</name>
</gene>
<feature type="domain" description="RNA polymerase sigma-70" evidence="7">
    <location>
        <begin position="388"/>
        <end position="414"/>
    </location>
</feature>
<dbReference type="PANTHER" id="PTHR30603">
    <property type="entry name" value="RNA POLYMERASE SIGMA FACTOR RPO"/>
    <property type="match status" value="1"/>
</dbReference>
<dbReference type="PROSITE" id="PS00716">
    <property type="entry name" value="SIGMA70_2"/>
    <property type="match status" value="1"/>
</dbReference>
<organism evidence="8 9">
    <name type="scientific">Congregibacter brevis</name>
    <dbReference type="NCBI Taxonomy" id="3081201"/>
    <lineage>
        <taxon>Bacteria</taxon>
        <taxon>Pseudomonadati</taxon>
        <taxon>Pseudomonadota</taxon>
        <taxon>Gammaproteobacteria</taxon>
        <taxon>Cellvibrionales</taxon>
        <taxon>Halieaceae</taxon>
        <taxon>Congregibacter</taxon>
    </lineage>
</organism>
<dbReference type="Gene3D" id="1.10.10.10">
    <property type="entry name" value="Winged helix-like DNA-binding domain superfamily/Winged helix DNA-binding domain"/>
    <property type="match status" value="2"/>
</dbReference>
<keyword evidence="2 5" id="KW-0731">Sigma factor</keyword>
<dbReference type="InterPro" id="IPR014284">
    <property type="entry name" value="RNA_pol_sigma-70_dom"/>
</dbReference>
<dbReference type="InterPro" id="IPR007624">
    <property type="entry name" value="RNA_pol_sigma70_r3"/>
</dbReference>
<evidence type="ECO:0000256" key="5">
    <source>
        <dbReference type="RuleBase" id="RU362124"/>
    </source>
</evidence>
<dbReference type="PROSITE" id="PS00715">
    <property type="entry name" value="SIGMA70_1"/>
    <property type="match status" value="1"/>
</dbReference>
<keyword evidence="9" id="KW-1185">Reference proteome</keyword>
<dbReference type="InterPro" id="IPR000943">
    <property type="entry name" value="RNA_pol_sigma70"/>
</dbReference>
<name>A0ABZ0I9F4_9GAMM</name>
<dbReference type="SUPFAM" id="SSF88946">
    <property type="entry name" value="Sigma2 domain of RNA polymerase sigma factors"/>
    <property type="match status" value="1"/>
</dbReference>
<accession>A0ABZ0I9F4</accession>
<dbReference type="Pfam" id="PF04545">
    <property type="entry name" value="Sigma70_r4"/>
    <property type="match status" value="1"/>
</dbReference>
<evidence type="ECO:0000256" key="4">
    <source>
        <dbReference type="ARBA" id="ARBA00023163"/>
    </source>
</evidence>
<evidence type="ECO:0000256" key="1">
    <source>
        <dbReference type="ARBA" id="ARBA00023015"/>
    </source>
</evidence>
<comment type="similarity">
    <text evidence="5">Belongs to the sigma-70 factor family.</text>
</comment>
<evidence type="ECO:0000313" key="9">
    <source>
        <dbReference type="Proteomes" id="UP001626549"/>
    </source>
</evidence>
<dbReference type="EMBL" id="CP136865">
    <property type="protein sequence ID" value="WOJ95755.1"/>
    <property type="molecule type" value="Genomic_DNA"/>
</dbReference>
<dbReference type="Pfam" id="PF04539">
    <property type="entry name" value="Sigma70_r3"/>
    <property type="match status" value="1"/>
</dbReference>
<feature type="domain" description="RNA polymerase sigma-70" evidence="6">
    <location>
        <begin position="219"/>
        <end position="232"/>
    </location>
</feature>
<proteinExistence type="inferred from homology"/>
<dbReference type="InterPro" id="IPR050239">
    <property type="entry name" value="Sigma-70_RNA_pol_init_factors"/>
</dbReference>
<evidence type="ECO:0000313" key="8">
    <source>
        <dbReference type="EMBL" id="WOJ95755.1"/>
    </source>
</evidence>
<sequence>MESLAVETEDRDLERLFAEARRYPLLTSQQEQSIDGSKWLAVRELRKLLTRDEVALHYLRAWSSNTALTPLDIAYFTNREHHFILRRELSSYMADGKQADRMEALHTALQKKRTPRTLDQRMGDLELPASLAVGLAVVVLRLDGVKLQDSVADALQQWATFWTHTEKRPKQRLEQSVREQMVAHLESYSDARDTLTMHNLRLVYSIAGRYRGKGVNYLDLIQEGTLGLIRAAEKYDHSKGFRFSTYCFNWITQAIRRHVGDTGGLIRYPTHVQEQVNKLYRLRITEKQRTGEEPGDAALAEAAGLSLEKTRDLLQLRNLGVSLDAPQYDDDEGTLLDTMSGGPFGASESEAETESLHDRLLLEMQSLDKAEREVVIARWGLHDGPPLSRAEIADRMSVSREWVRQLERAALTKLSANERIRAAFSDYIDAAD</sequence>